<dbReference type="AlphaFoldDB" id="S0L5J3"/>
<dbReference type="InterPro" id="IPR021707">
    <property type="entry name" value="DUF3290"/>
</dbReference>
<name>S0L5J3_9ENTE</name>
<evidence type="ECO:0000313" key="3">
    <source>
        <dbReference type="Proteomes" id="UP000015961"/>
    </source>
</evidence>
<evidence type="ECO:0000256" key="1">
    <source>
        <dbReference type="SAM" id="Phobius"/>
    </source>
</evidence>
<dbReference type="PATRIC" id="fig|1140003.3.peg.624"/>
<comment type="caution">
    <text evidence="2">The sequence shown here is derived from an EMBL/GenBank/DDBJ whole genome shotgun (WGS) entry which is preliminary data.</text>
</comment>
<proteinExistence type="predicted"/>
<organism evidence="2 3">
    <name type="scientific">Enterococcus sulfureus ATCC 49903</name>
    <dbReference type="NCBI Taxonomy" id="1140003"/>
    <lineage>
        <taxon>Bacteria</taxon>
        <taxon>Bacillati</taxon>
        <taxon>Bacillota</taxon>
        <taxon>Bacilli</taxon>
        <taxon>Lactobacillales</taxon>
        <taxon>Enterococcaceae</taxon>
        <taxon>Enterococcus</taxon>
    </lineage>
</organism>
<reference evidence="2 3" key="1">
    <citation type="submission" date="2013-03" db="EMBL/GenBank/DDBJ databases">
        <title>The Genome Sequence of Enterococcus sulfureus ATCC_49903 (PacBio/Illumina hybrid assembly).</title>
        <authorList>
            <consortium name="The Broad Institute Genomics Platform"/>
            <consortium name="The Broad Institute Genome Sequencing Center for Infectious Disease"/>
            <person name="Earl A."/>
            <person name="Russ C."/>
            <person name="Gilmore M."/>
            <person name="Surin D."/>
            <person name="Walker B."/>
            <person name="Young S."/>
            <person name="Zeng Q."/>
            <person name="Gargeya S."/>
            <person name="Fitzgerald M."/>
            <person name="Haas B."/>
            <person name="Abouelleil A."/>
            <person name="Allen A.W."/>
            <person name="Alvarado L."/>
            <person name="Arachchi H.M."/>
            <person name="Berlin A.M."/>
            <person name="Chapman S.B."/>
            <person name="Gainer-Dewar J."/>
            <person name="Goldberg J."/>
            <person name="Griggs A."/>
            <person name="Gujja S."/>
            <person name="Hansen M."/>
            <person name="Howarth C."/>
            <person name="Imamovic A."/>
            <person name="Ireland A."/>
            <person name="Larimer J."/>
            <person name="McCowan C."/>
            <person name="Murphy C."/>
            <person name="Pearson M."/>
            <person name="Poon T.W."/>
            <person name="Priest M."/>
            <person name="Roberts A."/>
            <person name="Saif S."/>
            <person name="Shea T."/>
            <person name="Sisk P."/>
            <person name="Sykes S."/>
            <person name="Wortman J."/>
            <person name="Nusbaum C."/>
            <person name="Birren B."/>
        </authorList>
    </citation>
    <scope>NUCLEOTIDE SEQUENCE [LARGE SCALE GENOMIC DNA]</scope>
    <source>
        <strain evidence="2 3">ATCC 49903</strain>
    </source>
</reference>
<protein>
    <recommendedName>
        <fullName evidence="4">DUF3290 domain-containing protein</fullName>
    </recommendedName>
</protein>
<evidence type="ECO:0000313" key="2">
    <source>
        <dbReference type="EMBL" id="EOT87567.1"/>
    </source>
</evidence>
<dbReference type="eggNOG" id="ENOG5032ZGB">
    <property type="taxonomic scope" value="Bacteria"/>
</dbReference>
<dbReference type="Pfam" id="PF11694">
    <property type="entry name" value="DUF3290"/>
    <property type="match status" value="1"/>
</dbReference>
<feature type="transmembrane region" description="Helical" evidence="1">
    <location>
        <begin position="50"/>
        <end position="67"/>
    </location>
</feature>
<keyword evidence="1" id="KW-0812">Transmembrane</keyword>
<gene>
    <name evidence="2" type="ORF">I573_00623</name>
</gene>
<keyword evidence="3" id="KW-1185">Reference proteome</keyword>
<evidence type="ECO:0008006" key="4">
    <source>
        <dbReference type="Google" id="ProtNLM"/>
    </source>
</evidence>
<sequence length="149" mass="17511">MTFYTYDYLVNQSNDTVWLRYGLLFGLLFILMVVFSLYLRHRLTSKYRDLSLIILLVILLISGIQFSEYQKTQTEHSDSTQTERVLQAIAKENKVSLTELALNETQLNNGSYIKIKDEIYLVEYTNNQDAYQLTRIYLFDQKITIKGAK</sequence>
<dbReference type="OrthoDB" id="3191971at2"/>
<keyword evidence="1" id="KW-0472">Membrane</keyword>
<feature type="transmembrane region" description="Helical" evidence="1">
    <location>
        <begin position="18"/>
        <end position="38"/>
    </location>
</feature>
<dbReference type="RefSeq" id="WP_016185121.1">
    <property type="nucleotide sequence ID" value="NZ_ASWO01000001.1"/>
</dbReference>
<keyword evidence="1" id="KW-1133">Transmembrane helix</keyword>
<dbReference type="STRING" id="1140003.OMY_00630"/>
<dbReference type="EMBL" id="ASWO01000001">
    <property type="protein sequence ID" value="EOT87567.1"/>
    <property type="molecule type" value="Genomic_DNA"/>
</dbReference>
<dbReference type="Proteomes" id="UP000015961">
    <property type="component" value="Unassembled WGS sequence"/>
</dbReference>
<accession>S0L5J3</accession>